<sequence>MKTWFITGVSSGFGRTLAETLVSRGERVVGTLRNEGQRTQFDALSPGKSFGYLLDVRDHEAVRRVVARIEEEVGAIDVLVNNAGYGYEGSVEEATPEAMRAQFDVNLFGAVSVLQAVLPFMRSRRAGHILNVTSMGGLMTFPGVGVYNASKFALEGINEALASEVRQFGIKVTAIEPGAFRTDWAGRSMTRASRTISDYASLLEPISASRAARSGKQPGDPARAALAMIKVVESEHPPVHLLLGTDAVKFVREKIATLTKEIDGWESLSLSTDFPE</sequence>
<reference evidence="5 6" key="1">
    <citation type="journal article" date="2024" name="Chem. Sci.">
        <title>Discovery of megapolipeptins by genome mining of a Burkholderiales bacteria collection.</title>
        <authorList>
            <person name="Paulo B.S."/>
            <person name="Recchia M.J.J."/>
            <person name="Lee S."/>
            <person name="Fergusson C.H."/>
            <person name="Romanowski S.B."/>
            <person name="Hernandez A."/>
            <person name="Krull N."/>
            <person name="Liu D.Y."/>
            <person name="Cavanagh H."/>
            <person name="Bos A."/>
            <person name="Gray C.A."/>
            <person name="Murphy B.T."/>
            <person name="Linington R.G."/>
            <person name="Eustaquio A.S."/>
        </authorList>
    </citation>
    <scope>NUCLEOTIDE SEQUENCE [LARGE SCALE GENOMIC DNA]</scope>
    <source>
        <strain evidence="5 6">RL17-350-BIC-E</strain>
    </source>
</reference>
<dbReference type="PANTHER" id="PTHR43976:SF16">
    <property type="entry name" value="SHORT-CHAIN DEHYDROGENASE_REDUCTASE FAMILY PROTEIN"/>
    <property type="match status" value="1"/>
</dbReference>
<keyword evidence="2" id="KW-0560">Oxidoreductase</keyword>
<gene>
    <name evidence="5" type="ORF">PQQ73_37760</name>
</gene>
<dbReference type="InterPro" id="IPR002347">
    <property type="entry name" value="SDR_fam"/>
</dbReference>
<evidence type="ECO:0000256" key="1">
    <source>
        <dbReference type="ARBA" id="ARBA00006484"/>
    </source>
</evidence>
<dbReference type="NCBIfam" id="NF004824">
    <property type="entry name" value="PRK06180.1"/>
    <property type="match status" value="1"/>
</dbReference>
<name>A0ABW9ESH3_9BURK</name>
<evidence type="ECO:0000313" key="5">
    <source>
        <dbReference type="EMBL" id="MFM0722031.1"/>
    </source>
</evidence>
<comment type="similarity">
    <text evidence="1 3">Belongs to the short-chain dehydrogenases/reductases (SDR) family.</text>
</comment>
<dbReference type="EMBL" id="JAQQCL010000084">
    <property type="protein sequence ID" value="MFM0722031.1"/>
    <property type="molecule type" value="Genomic_DNA"/>
</dbReference>
<comment type="caution">
    <text evidence="5">The sequence shown here is derived from an EMBL/GenBank/DDBJ whole genome shotgun (WGS) entry which is preliminary data.</text>
</comment>
<dbReference type="CDD" id="cd05374">
    <property type="entry name" value="17beta-HSD-like_SDR_c"/>
    <property type="match status" value="1"/>
</dbReference>
<dbReference type="PRINTS" id="PR00081">
    <property type="entry name" value="GDHRDH"/>
</dbReference>
<dbReference type="InterPro" id="IPR057326">
    <property type="entry name" value="KR_dom"/>
</dbReference>
<dbReference type="InterPro" id="IPR036291">
    <property type="entry name" value="NAD(P)-bd_dom_sf"/>
</dbReference>
<accession>A0ABW9ESH3</accession>
<evidence type="ECO:0000256" key="2">
    <source>
        <dbReference type="ARBA" id="ARBA00023002"/>
    </source>
</evidence>
<dbReference type="PROSITE" id="PS00061">
    <property type="entry name" value="ADH_SHORT"/>
    <property type="match status" value="1"/>
</dbReference>
<dbReference type="SUPFAM" id="SSF51735">
    <property type="entry name" value="NAD(P)-binding Rossmann-fold domains"/>
    <property type="match status" value="1"/>
</dbReference>
<evidence type="ECO:0000256" key="3">
    <source>
        <dbReference type="RuleBase" id="RU000363"/>
    </source>
</evidence>
<dbReference type="NCBIfam" id="NF006114">
    <property type="entry name" value="PRK08263.1"/>
    <property type="match status" value="1"/>
</dbReference>
<dbReference type="Gene3D" id="3.40.50.720">
    <property type="entry name" value="NAD(P)-binding Rossmann-like Domain"/>
    <property type="match status" value="1"/>
</dbReference>
<evidence type="ECO:0000259" key="4">
    <source>
        <dbReference type="SMART" id="SM00822"/>
    </source>
</evidence>
<dbReference type="SMART" id="SM00822">
    <property type="entry name" value="PKS_KR"/>
    <property type="match status" value="1"/>
</dbReference>
<dbReference type="Proteomes" id="UP001629392">
    <property type="component" value="Unassembled WGS sequence"/>
</dbReference>
<organism evidence="5 6">
    <name type="scientific">Paraburkholderia strydomiana</name>
    <dbReference type="NCBI Taxonomy" id="1245417"/>
    <lineage>
        <taxon>Bacteria</taxon>
        <taxon>Pseudomonadati</taxon>
        <taxon>Pseudomonadota</taxon>
        <taxon>Betaproteobacteria</taxon>
        <taxon>Burkholderiales</taxon>
        <taxon>Burkholderiaceae</taxon>
        <taxon>Paraburkholderia</taxon>
    </lineage>
</organism>
<keyword evidence="6" id="KW-1185">Reference proteome</keyword>
<dbReference type="PRINTS" id="PR00080">
    <property type="entry name" value="SDRFAMILY"/>
</dbReference>
<protein>
    <submittedName>
        <fullName evidence="5">Oxidoreductase</fullName>
    </submittedName>
</protein>
<dbReference type="PANTHER" id="PTHR43976">
    <property type="entry name" value="SHORT CHAIN DEHYDROGENASE"/>
    <property type="match status" value="1"/>
</dbReference>
<dbReference type="RefSeq" id="WP_408147329.1">
    <property type="nucleotide sequence ID" value="NZ_JAQQCJ010000002.1"/>
</dbReference>
<dbReference type="InterPro" id="IPR051911">
    <property type="entry name" value="SDR_oxidoreductase"/>
</dbReference>
<proteinExistence type="inferred from homology"/>
<feature type="domain" description="Ketoreductase" evidence="4">
    <location>
        <begin position="2"/>
        <end position="187"/>
    </location>
</feature>
<evidence type="ECO:0000313" key="6">
    <source>
        <dbReference type="Proteomes" id="UP001629392"/>
    </source>
</evidence>
<dbReference type="Pfam" id="PF00106">
    <property type="entry name" value="adh_short"/>
    <property type="match status" value="1"/>
</dbReference>
<dbReference type="InterPro" id="IPR020904">
    <property type="entry name" value="Sc_DH/Rdtase_CS"/>
</dbReference>